<reference evidence="6 7" key="1">
    <citation type="journal article" date="2021" name="Nat. Commun.">
        <title>Incipient diploidization of the medicinal plant Perilla within 10,000 years.</title>
        <authorList>
            <person name="Zhang Y."/>
            <person name="Shen Q."/>
            <person name="Leng L."/>
            <person name="Zhang D."/>
            <person name="Chen S."/>
            <person name="Shi Y."/>
            <person name="Ning Z."/>
            <person name="Chen S."/>
        </authorList>
    </citation>
    <scope>NUCLEOTIDE SEQUENCE [LARGE SCALE GENOMIC DNA]</scope>
    <source>
        <strain evidence="7">cv. PC099</strain>
    </source>
</reference>
<feature type="transmembrane region" description="Helical" evidence="4">
    <location>
        <begin position="109"/>
        <end position="128"/>
    </location>
</feature>
<protein>
    <submittedName>
        <fullName evidence="6">Acetyl-CoA carboxylase 1</fullName>
    </submittedName>
</protein>
<evidence type="ECO:0000313" key="6">
    <source>
        <dbReference type="EMBL" id="KAH6820532.1"/>
    </source>
</evidence>
<evidence type="ECO:0000313" key="7">
    <source>
        <dbReference type="Proteomes" id="UP001190926"/>
    </source>
</evidence>
<dbReference type="AlphaFoldDB" id="A0AAD4IS89"/>
<dbReference type="InterPro" id="IPR011054">
    <property type="entry name" value="Rudment_hybrid_motif"/>
</dbReference>
<proteinExistence type="predicted"/>
<dbReference type="InterPro" id="IPR005482">
    <property type="entry name" value="Biotin_COase_C"/>
</dbReference>
<dbReference type="PANTHER" id="PTHR45728">
    <property type="entry name" value="ACETYL-COA CARBOXYLASE, ISOFORM A"/>
    <property type="match status" value="1"/>
</dbReference>
<keyword evidence="7" id="KW-1185">Reference proteome</keyword>
<keyword evidence="1" id="KW-0436">Ligase</keyword>
<keyword evidence="4" id="KW-0472">Membrane</keyword>
<evidence type="ECO:0000256" key="2">
    <source>
        <dbReference type="ARBA" id="ARBA00022741"/>
    </source>
</evidence>
<evidence type="ECO:0000256" key="1">
    <source>
        <dbReference type="ARBA" id="ARBA00022598"/>
    </source>
</evidence>
<evidence type="ECO:0000256" key="3">
    <source>
        <dbReference type="ARBA" id="ARBA00022840"/>
    </source>
</evidence>
<organism evidence="6 7">
    <name type="scientific">Perilla frutescens var. hirtella</name>
    <name type="common">Perilla citriodora</name>
    <name type="synonym">Perilla setoyensis</name>
    <dbReference type="NCBI Taxonomy" id="608512"/>
    <lineage>
        <taxon>Eukaryota</taxon>
        <taxon>Viridiplantae</taxon>
        <taxon>Streptophyta</taxon>
        <taxon>Embryophyta</taxon>
        <taxon>Tracheophyta</taxon>
        <taxon>Spermatophyta</taxon>
        <taxon>Magnoliopsida</taxon>
        <taxon>eudicotyledons</taxon>
        <taxon>Gunneridae</taxon>
        <taxon>Pentapetalae</taxon>
        <taxon>asterids</taxon>
        <taxon>lamiids</taxon>
        <taxon>Lamiales</taxon>
        <taxon>Lamiaceae</taxon>
        <taxon>Nepetoideae</taxon>
        <taxon>Elsholtzieae</taxon>
        <taxon>Perilla</taxon>
    </lineage>
</organism>
<dbReference type="GO" id="GO:0003989">
    <property type="term" value="F:acetyl-CoA carboxylase activity"/>
    <property type="evidence" value="ECO:0007669"/>
    <property type="project" value="InterPro"/>
</dbReference>
<dbReference type="Gene3D" id="3.30.470.20">
    <property type="entry name" value="ATP-grasp fold, B domain"/>
    <property type="match status" value="1"/>
</dbReference>
<keyword evidence="4" id="KW-1133">Transmembrane helix</keyword>
<comment type="caution">
    <text evidence="6">The sequence shown here is derived from an EMBL/GenBank/DDBJ whole genome shotgun (WGS) entry which is preliminary data.</text>
</comment>
<dbReference type="Proteomes" id="UP001190926">
    <property type="component" value="Unassembled WGS sequence"/>
</dbReference>
<keyword evidence="3" id="KW-0067">ATP-binding</keyword>
<evidence type="ECO:0000256" key="4">
    <source>
        <dbReference type="SAM" id="Phobius"/>
    </source>
</evidence>
<evidence type="ECO:0000259" key="5">
    <source>
        <dbReference type="PROSITE" id="PS50979"/>
    </source>
</evidence>
<dbReference type="GO" id="GO:0005524">
    <property type="term" value="F:ATP binding"/>
    <property type="evidence" value="ECO:0007669"/>
    <property type="project" value="UniProtKB-KW"/>
</dbReference>
<dbReference type="PANTHER" id="PTHR45728:SF3">
    <property type="entry name" value="ACETYL-COA CARBOXYLASE"/>
    <property type="match status" value="1"/>
</dbReference>
<gene>
    <name evidence="6" type="ORF">C2S53_008805</name>
</gene>
<dbReference type="PROSITE" id="PS50979">
    <property type="entry name" value="BC"/>
    <property type="match status" value="1"/>
</dbReference>
<accession>A0AAD4IS89</accession>
<dbReference type="InterPro" id="IPR049076">
    <property type="entry name" value="ACCA"/>
</dbReference>
<feature type="transmembrane region" description="Helical" evidence="4">
    <location>
        <begin position="78"/>
        <end position="97"/>
    </location>
</feature>
<dbReference type="EMBL" id="SDAM02003674">
    <property type="protein sequence ID" value="KAH6820532.1"/>
    <property type="molecule type" value="Genomic_DNA"/>
</dbReference>
<keyword evidence="2" id="KW-0547">Nucleotide-binding</keyword>
<dbReference type="SUPFAM" id="SSF51246">
    <property type="entry name" value="Rudiment single hybrid motif"/>
    <property type="match status" value="1"/>
</dbReference>
<feature type="domain" description="Biotin carboxylation" evidence="5">
    <location>
        <begin position="1"/>
        <end position="68"/>
    </location>
</feature>
<name>A0AAD4IS89_PERFH</name>
<dbReference type="GO" id="GO:0006633">
    <property type="term" value="P:fatty acid biosynthetic process"/>
    <property type="evidence" value="ECO:0007669"/>
    <property type="project" value="TreeGrafter"/>
</dbReference>
<dbReference type="InterPro" id="IPR011764">
    <property type="entry name" value="Biotin_carboxylation_dom"/>
</dbReference>
<keyword evidence="4" id="KW-0812">Transmembrane</keyword>
<dbReference type="SMART" id="SM00878">
    <property type="entry name" value="Biotin_carb_C"/>
    <property type="match status" value="1"/>
</dbReference>
<sequence length="141" mass="16216">MEDNKGRGHVFAFGESRALAISNMVLGLKEIQIRGEIRTNVDYSIDLLNALDYKENKIHTGWLDSRIAMRVRAERPPWYLSVVGGALYLLLVAQPQFQSMLVILKKDEFLRRYFMLIMVPLLELALWSSKDTKNEKAMDIG</sequence>